<organism evidence="1 2">
    <name type="scientific">Lasiodiplodia mahajangana</name>
    <dbReference type="NCBI Taxonomy" id="1108764"/>
    <lineage>
        <taxon>Eukaryota</taxon>
        <taxon>Fungi</taxon>
        <taxon>Dikarya</taxon>
        <taxon>Ascomycota</taxon>
        <taxon>Pezizomycotina</taxon>
        <taxon>Dothideomycetes</taxon>
        <taxon>Dothideomycetes incertae sedis</taxon>
        <taxon>Botryosphaeriales</taxon>
        <taxon>Botryosphaeriaceae</taxon>
        <taxon>Lasiodiplodia</taxon>
    </lineage>
</organism>
<gene>
    <name evidence="1" type="ORF">O1611_g1585</name>
</gene>
<comment type="caution">
    <text evidence="1">The sequence shown here is derived from an EMBL/GenBank/DDBJ whole genome shotgun (WGS) entry which is preliminary data.</text>
</comment>
<sequence>MDGAAKKTPIKYGAEPNTIQYRGEDGTEHTIKLPQGPLPSAAPNNMEYEDGNGVKRSIYLPQGTMHAAWDHLENKRWDELAKFAPYTDQGYTDDDFKKARELKEKKYGD</sequence>
<proteinExistence type="predicted"/>
<dbReference type="Proteomes" id="UP001153332">
    <property type="component" value="Unassembled WGS sequence"/>
</dbReference>
<keyword evidence="2" id="KW-1185">Reference proteome</keyword>
<evidence type="ECO:0000313" key="1">
    <source>
        <dbReference type="EMBL" id="KAJ8132036.1"/>
    </source>
</evidence>
<dbReference type="EMBL" id="JAPUUL010000189">
    <property type="protein sequence ID" value="KAJ8132036.1"/>
    <property type="molecule type" value="Genomic_DNA"/>
</dbReference>
<accession>A0ACC2JWY7</accession>
<name>A0ACC2JWY7_9PEZI</name>
<reference evidence="1" key="1">
    <citation type="submission" date="2022-12" db="EMBL/GenBank/DDBJ databases">
        <title>Genome Sequence of Lasiodiplodia mahajangana.</title>
        <authorList>
            <person name="Buettner E."/>
        </authorList>
    </citation>
    <scope>NUCLEOTIDE SEQUENCE</scope>
    <source>
        <strain evidence="1">VT137</strain>
    </source>
</reference>
<protein>
    <submittedName>
        <fullName evidence="1">Uncharacterized protein</fullName>
    </submittedName>
</protein>
<evidence type="ECO:0000313" key="2">
    <source>
        <dbReference type="Proteomes" id="UP001153332"/>
    </source>
</evidence>